<dbReference type="OrthoDB" id="9178561at2"/>
<dbReference type="RefSeq" id="WP_133604725.1">
    <property type="nucleotide sequence ID" value="NZ_JAUFPJ010000009.1"/>
</dbReference>
<gene>
    <name evidence="2" type="ORF">DFR39_10877</name>
</gene>
<organism evidence="2 3">
    <name type="scientific">Roseateles asaccharophilus</name>
    <dbReference type="NCBI Taxonomy" id="582607"/>
    <lineage>
        <taxon>Bacteria</taxon>
        <taxon>Pseudomonadati</taxon>
        <taxon>Pseudomonadota</taxon>
        <taxon>Betaproteobacteria</taxon>
        <taxon>Burkholderiales</taxon>
        <taxon>Sphaerotilaceae</taxon>
        <taxon>Roseateles</taxon>
    </lineage>
</organism>
<protein>
    <submittedName>
        <fullName evidence="2">Single cache domain-containing protein</fullName>
    </submittedName>
</protein>
<dbReference type="InterPro" id="IPR004010">
    <property type="entry name" value="Double_Cache_2"/>
</dbReference>
<dbReference type="EMBL" id="SNXE01000008">
    <property type="protein sequence ID" value="TDP06609.1"/>
    <property type="molecule type" value="Genomic_DNA"/>
</dbReference>
<accession>A0A4R6MWW8</accession>
<sequence>MNDKVRWVRKDLYVAVTDLEGKVLAHGGNDKLVGKHMMAVRDAKGFAFMARMIEIAKSQPGEGWVDYEWANPQTKRIEGKSSLVSLLPDGKSVLSVGYYR</sequence>
<keyword evidence="3" id="KW-1185">Reference proteome</keyword>
<dbReference type="AlphaFoldDB" id="A0A4R6MWW8"/>
<feature type="domain" description="Double Cache" evidence="1">
    <location>
        <begin position="4"/>
        <end position="99"/>
    </location>
</feature>
<reference evidence="2 3" key="1">
    <citation type="submission" date="2019-03" db="EMBL/GenBank/DDBJ databases">
        <title>Genomic Encyclopedia of Type Strains, Phase IV (KMG-IV): sequencing the most valuable type-strain genomes for metagenomic binning, comparative biology and taxonomic classification.</title>
        <authorList>
            <person name="Goeker M."/>
        </authorList>
    </citation>
    <scope>NUCLEOTIDE SEQUENCE [LARGE SCALE GENOMIC DNA]</scope>
    <source>
        <strain evidence="2 3">DSM 25082</strain>
    </source>
</reference>
<name>A0A4R6MWW8_9BURK</name>
<evidence type="ECO:0000313" key="2">
    <source>
        <dbReference type="EMBL" id="TDP06609.1"/>
    </source>
</evidence>
<evidence type="ECO:0000259" key="1">
    <source>
        <dbReference type="Pfam" id="PF08269"/>
    </source>
</evidence>
<evidence type="ECO:0000313" key="3">
    <source>
        <dbReference type="Proteomes" id="UP000295357"/>
    </source>
</evidence>
<dbReference type="Pfam" id="PF08269">
    <property type="entry name" value="dCache_2"/>
    <property type="match status" value="1"/>
</dbReference>
<dbReference type="Proteomes" id="UP000295357">
    <property type="component" value="Unassembled WGS sequence"/>
</dbReference>
<proteinExistence type="predicted"/>
<comment type="caution">
    <text evidence="2">The sequence shown here is derived from an EMBL/GenBank/DDBJ whole genome shotgun (WGS) entry which is preliminary data.</text>
</comment>
<dbReference type="Gene3D" id="3.30.450.20">
    <property type="entry name" value="PAS domain"/>
    <property type="match status" value="1"/>
</dbReference>